<dbReference type="InterPro" id="IPR005814">
    <property type="entry name" value="Aminotrans_3"/>
</dbReference>
<evidence type="ECO:0000256" key="2">
    <source>
        <dbReference type="ARBA" id="ARBA00008954"/>
    </source>
</evidence>
<name>A0A212R4V7_9PROT</name>
<dbReference type="AlphaFoldDB" id="A0A212R4V7"/>
<comment type="cofactor">
    <cofactor evidence="1">
        <name>pyridoxal 5'-phosphate</name>
        <dbReference type="ChEBI" id="CHEBI:597326"/>
    </cofactor>
</comment>
<keyword evidence="3" id="KW-0032">Aminotransferase</keyword>
<protein>
    <submittedName>
        <fullName evidence="7">4-aminobutyrate---pyruvate transaminase</fullName>
    </submittedName>
</protein>
<dbReference type="PROSITE" id="PS00600">
    <property type="entry name" value="AA_TRANSFER_CLASS_3"/>
    <property type="match status" value="1"/>
</dbReference>
<evidence type="ECO:0000313" key="8">
    <source>
        <dbReference type="Proteomes" id="UP000197065"/>
    </source>
</evidence>
<keyword evidence="8" id="KW-1185">Reference proteome</keyword>
<dbReference type="FunFam" id="3.40.640.10:FF:000014">
    <property type="entry name" value="Adenosylmethionine-8-amino-7-oxononanoate aminotransferase, probable"/>
    <property type="match status" value="1"/>
</dbReference>
<proteinExistence type="inferred from homology"/>
<dbReference type="GO" id="GO:0005829">
    <property type="term" value="C:cytosol"/>
    <property type="evidence" value="ECO:0007669"/>
    <property type="project" value="TreeGrafter"/>
</dbReference>
<sequence>MPQTPNSLHARDIEYTIHPYTNLRAHEEQGPLVITRGDGVYVFDDEGKSYIEGMAGLWCTSLGFSEKRLAEAARKQMEVLPYSQIFSHRSHEPVIELAERVVSMAPASIAKAFFVNSGSEAIDTAIKLIWYYQNGRGKPNKKRIIGRRRAYHGITIAAGHLTGLPYARTGFDLPMSDRFFHVTPPSLYSEGNPGETEEQFTDRLATELDTLIITLGPDTVAAFFAEPVMGAGGVIVPPLSYFPKIQAVLRKHDVLMVSDEVICGFGRTGNWWGAETMGIEPDLMTIAKQLSSAYLPIAGVLMSQSFYEGLADQSAAIGNLGTGYTYSGHPVAAAVALETLRIYDEDEILNHVREVSPHFKRRLDALGGHPLVGEARGVGLIGAVEIVKDKASKTHFDPAIKINAQVAAQAQAHGVILRPVPIDSVGICPPLIITRSEIDMMFDGLEKALDGVATSTLIAA</sequence>
<dbReference type="PIRSF" id="PIRSF000521">
    <property type="entry name" value="Transaminase_4ab_Lys_Orn"/>
    <property type="match status" value="1"/>
</dbReference>
<dbReference type="InterPro" id="IPR015424">
    <property type="entry name" value="PyrdxlP-dep_Trfase"/>
</dbReference>
<evidence type="ECO:0000256" key="3">
    <source>
        <dbReference type="ARBA" id="ARBA00022576"/>
    </source>
</evidence>
<comment type="similarity">
    <text evidence="2 6">Belongs to the class-III pyridoxal-phosphate-dependent aminotransferase family.</text>
</comment>
<dbReference type="GO" id="GO:0008483">
    <property type="term" value="F:transaminase activity"/>
    <property type="evidence" value="ECO:0007669"/>
    <property type="project" value="UniProtKB-KW"/>
</dbReference>
<keyword evidence="5 6" id="KW-0663">Pyridoxal phosphate</keyword>
<dbReference type="PANTHER" id="PTHR43094">
    <property type="entry name" value="AMINOTRANSFERASE"/>
    <property type="match status" value="1"/>
</dbReference>
<gene>
    <name evidence="7" type="ORF">SAMN07250955_105249</name>
</gene>
<dbReference type="Gene3D" id="3.90.1150.10">
    <property type="entry name" value="Aspartate Aminotransferase, domain 1"/>
    <property type="match status" value="1"/>
</dbReference>
<keyword evidence="4" id="KW-0808">Transferase</keyword>
<evidence type="ECO:0000256" key="1">
    <source>
        <dbReference type="ARBA" id="ARBA00001933"/>
    </source>
</evidence>
<keyword evidence="7" id="KW-0670">Pyruvate</keyword>
<evidence type="ECO:0000256" key="6">
    <source>
        <dbReference type="RuleBase" id="RU003560"/>
    </source>
</evidence>
<dbReference type="InterPro" id="IPR015422">
    <property type="entry name" value="PyrdxlP-dep_Trfase_small"/>
</dbReference>
<dbReference type="EMBL" id="FYEH01000005">
    <property type="protein sequence ID" value="SNB67070.1"/>
    <property type="molecule type" value="Genomic_DNA"/>
</dbReference>
<dbReference type="GO" id="GO:0030170">
    <property type="term" value="F:pyridoxal phosphate binding"/>
    <property type="evidence" value="ECO:0007669"/>
    <property type="project" value="InterPro"/>
</dbReference>
<dbReference type="InterPro" id="IPR015421">
    <property type="entry name" value="PyrdxlP-dep_Trfase_major"/>
</dbReference>
<dbReference type="Proteomes" id="UP000197065">
    <property type="component" value="Unassembled WGS sequence"/>
</dbReference>
<organism evidence="7 8">
    <name type="scientific">Arboricoccus pini</name>
    <dbReference type="NCBI Taxonomy" id="1963835"/>
    <lineage>
        <taxon>Bacteria</taxon>
        <taxon>Pseudomonadati</taxon>
        <taxon>Pseudomonadota</taxon>
        <taxon>Alphaproteobacteria</taxon>
        <taxon>Geminicoccales</taxon>
        <taxon>Geminicoccaceae</taxon>
        <taxon>Arboricoccus</taxon>
    </lineage>
</organism>
<dbReference type="Gene3D" id="3.40.640.10">
    <property type="entry name" value="Type I PLP-dependent aspartate aminotransferase-like (Major domain)"/>
    <property type="match status" value="1"/>
</dbReference>
<evidence type="ECO:0000256" key="5">
    <source>
        <dbReference type="ARBA" id="ARBA00022898"/>
    </source>
</evidence>
<accession>A0A212R4V7</accession>
<dbReference type="SUPFAM" id="SSF53383">
    <property type="entry name" value="PLP-dependent transferases"/>
    <property type="match status" value="1"/>
</dbReference>
<evidence type="ECO:0000313" key="7">
    <source>
        <dbReference type="EMBL" id="SNB67070.1"/>
    </source>
</evidence>
<dbReference type="PANTHER" id="PTHR43094:SF1">
    <property type="entry name" value="AMINOTRANSFERASE CLASS-III"/>
    <property type="match status" value="1"/>
</dbReference>
<dbReference type="Pfam" id="PF00202">
    <property type="entry name" value="Aminotran_3"/>
    <property type="match status" value="1"/>
</dbReference>
<reference evidence="7 8" key="1">
    <citation type="submission" date="2017-06" db="EMBL/GenBank/DDBJ databases">
        <authorList>
            <person name="Kim H.J."/>
            <person name="Triplett B.A."/>
        </authorList>
    </citation>
    <scope>NUCLEOTIDE SEQUENCE [LARGE SCALE GENOMIC DNA]</scope>
    <source>
        <strain evidence="7 8">B29T1</strain>
    </source>
</reference>
<dbReference type="InterPro" id="IPR049704">
    <property type="entry name" value="Aminotrans_3_PPA_site"/>
</dbReference>
<evidence type="ECO:0000256" key="4">
    <source>
        <dbReference type="ARBA" id="ARBA00022679"/>
    </source>
</evidence>
<dbReference type="NCBIfam" id="NF004767">
    <property type="entry name" value="PRK06105.1"/>
    <property type="match status" value="1"/>
</dbReference>
<dbReference type="RefSeq" id="WP_088561246.1">
    <property type="nucleotide sequence ID" value="NZ_FYEH01000005.1"/>
</dbReference>
<dbReference type="OrthoDB" id="9801834at2"/>
<dbReference type="CDD" id="cd00610">
    <property type="entry name" value="OAT_like"/>
    <property type="match status" value="1"/>
</dbReference>